<reference evidence="2" key="1">
    <citation type="journal article" date="2011" name="MBio">
        <title>Novel metabolic attributes of the genus Cyanothece, comprising a group of unicellular nitrogen-fixing Cyanobacteria.</title>
        <authorList>
            <person name="Bandyopadhyay A."/>
            <person name="Elvitigala T."/>
            <person name="Welsh E."/>
            <person name="Stockel J."/>
            <person name="Liberton M."/>
            <person name="Min H."/>
            <person name="Sherman L.A."/>
            <person name="Pakrasi H.B."/>
        </authorList>
    </citation>
    <scope>NUCLEOTIDE SEQUENCE [LARGE SCALE GENOMIC DNA]</scope>
    <source>
        <strain evidence="2">PCC 7424</strain>
    </source>
</reference>
<organism evidence="1 2">
    <name type="scientific">Gloeothece citriformis (strain PCC 7424)</name>
    <name type="common">Cyanothece sp. (strain PCC 7424)</name>
    <dbReference type="NCBI Taxonomy" id="65393"/>
    <lineage>
        <taxon>Bacteria</taxon>
        <taxon>Bacillati</taxon>
        <taxon>Cyanobacteriota</taxon>
        <taxon>Cyanophyceae</taxon>
        <taxon>Oscillatoriophycideae</taxon>
        <taxon>Chroococcales</taxon>
        <taxon>Aphanothecaceae</taxon>
        <taxon>Gloeothece</taxon>
        <taxon>Gloeothece citriformis</taxon>
    </lineage>
</organism>
<evidence type="ECO:0000313" key="2">
    <source>
        <dbReference type="Proteomes" id="UP000002384"/>
    </source>
</evidence>
<sequence>MKRYLISLILAALITLLNCLTPGKAWAIAFPPTPIAALPLVNQIFIGLYCDISSLDNANGDCPKIKLG</sequence>
<dbReference type="AlphaFoldDB" id="B7K8H5"/>
<dbReference type="RefSeq" id="WP_012598880.1">
    <property type="nucleotide sequence ID" value="NC_011729.1"/>
</dbReference>
<dbReference type="Proteomes" id="UP000002384">
    <property type="component" value="Chromosome"/>
</dbReference>
<proteinExistence type="predicted"/>
<evidence type="ECO:0000313" key="1">
    <source>
        <dbReference type="EMBL" id="ACK69935.1"/>
    </source>
</evidence>
<dbReference type="HOGENOM" id="CLU_2786949_0_0_3"/>
<protein>
    <submittedName>
        <fullName evidence="1">Uncharacterized protein</fullName>
    </submittedName>
</protein>
<name>B7K8H5_GLOC7</name>
<gene>
    <name evidence="1" type="ordered locus">PCC7424_1494</name>
</gene>
<keyword evidence="2" id="KW-1185">Reference proteome</keyword>
<dbReference type="KEGG" id="cyc:PCC7424_1494"/>
<dbReference type="EMBL" id="CP001291">
    <property type="protein sequence ID" value="ACK69935.1"/>
    <property type="molecule type" value="Genomic_DNA"/>
</dbReference>
<dbReference type="eggNOG" id="COG4446">
    <property type="taxonomic scope" value="Bacteria"/>
</dbReference>
<accession>B7K8H5</accession>